<feature type="domain" description="Tubulin polyglutamylase complex subunit 1-like C-terminal" evidence="1">
    <location>
        <begin position="59"/>
        <end position="118"/>
    </location>
</feature>
<protein>
    <recommendedName>
        <fullName evidence="1">Tubulin polyglutamylase complex subunit 1-like C-terminal domain-containing protein</fullName>
    </recommendedName>
</protein>
<evidence type="ECO:0000259" key="1">
    <source>
        <dbReference type="Pfam" id="PF24480"/>
    </source>
</evidence>
<dbReference type="SUPFAM" id="SSF47391">
    <property type="entry name" value="Dimerization-anchoring domain of cAMP-dependent PK regulatory subunit"/>
    <property type="match status" value="1"/>
</dbReference>
<keyword evidence="3" id="KW-1185">Reference proteome</keyword>
<comment type="caution">
    <text evidence="2">The sequence shown here is derived from an EMBL/GenBank/DDBJ whole genome shotgun (WGS) entry which is preliminary data.</text>
</comment>
<dbReference type="CDD" id="cd22960">
    <property type="entry name" value="DD_TPGS1"/>
    <property type="match status" value="1"/>
</dbReference>
<dbReference type="Gene3D" id="1.20.890.10">
    <property type="entry name" value="cAMP-dependent protein kinase regulatory subunit, dimerization-anchoring domain"/>
    <property type="match status" value="1"/>
</dbReference>
<evidence type="ECO:0000313" key="2">
    <source>
        <dbReference type="EMBL" id="KAJ8319760.1"/>
    </source>
</evidence>
<proteinExistence type="predicted"/>
<accession>A0ABQ9FRA0</accession>
<dbReference type="Pfam" id="PF24480">
    <property type="entry name" value="TPGS1_C"/>
    <property type="match status" value="1"/>
</dbReference>
<name>A0ABQ9FRA0_TEGGR</name>
<dbReference type="InterPro" id="IPR039235">
    <property type="entry name" value="TPGS1"/>
</dbReference>
<sequence>MADKRKPNSADDRPLETDRQFLERTSVGGLMRDVLDKLISNRPEDPIGFLADYFDTLEDQSNHVLRARQVLLMTHHSRPVFESNVRMAYDILKKHKVSKKLHGVNGHVYTDLIKSLCRIVESGYNLGPDGLFYALERAMKRDQRGHGVQTLEHFTVEACEAFLLKV</sequence>
<evidence type="ECO:0000313" key="3">
    <source>
        <dbReference type="Proteomes" id="UP001217089"/>
    </source>
</evidence>
<dbReference type="PANTHER" id="PTHR31932:SF2">
    <property type="entry name" value="TUBULIN POLYGLUTAMYLASE COMPLEX SUBUNIT 1"/>
    <property type="match status" value="1"/>
</dbReference>
<dbReference type="EMBL" id="JARBDR010000141">
    <property type="protein sequence ID" value="KAJ8319760.1"/>
    <property type="molecule type" value="Genomic_DNA"/>
</dbReference>
<gene>
    <name evidence="2" type="ORF">KUTeg_001347</name>
</gene>
<dbReference type="InterPro" id="IPR057632">
    <property type="entry name" value="TPGS1_C"/>
</dbReference>
<dbReference type="InterPro" id="IPR047502">
    <property type="entry name" value="DD_TPGS1"/>
</dbReference>
<dbReference type="Proteomes" id="UP001217089">
    <property type="component" value="Unassembled WGS sequence"/>
</dbReference>
<organism evidence="2 3">
    <name type="scientific">Tegillarca granosa</name>
    <name type="common">Malaysian cockle</name>
    <name type="synonym">Anadara granosa</name>
    <dbReference type="NCBI Taxonomy" id="220873"/>
    <lineage>
        <taxon>Eukaryota</taxon>
        <taxon>Metazoa</taxon>
        <taxon>Spiralia</taxon>
        <taxon>Lophotrochozoa</taxon>
        <taxon>Mollusca</taxon>
        <taxon>Bivalvia</taxon>
        <taxon>Autobranchia</taxon>
        <taxon>Pteriomorphia</taxon>
        <taxon>Arcoida</taxon>
        <taxon>Arcoidea</taxon>
        <taxon>Arcidae</taxon>
        <taxon>Tegillarca</taxon>
    </lineage>
</organism>
<reference evidence="2 3" key="1">
    <citation type="submission" date="2022-12" db="EMBL/GenBank/DDBJ databases">
        <title>Chromosome-level genome of Tegillarca granosa.</title>
        <authorList>
            <person name="Kim J."/>
        </authorList>
    </citation>
    <scope>NUCLEOTIDE SEQUENCE [LARGE SCALE GENOMIC DNA]</scope>
    <source>
        <strain evidence="2">Teg-2019</strain>
        <tissue evidence="2">Adductor muscle</tissue>
    </source>
</reference>
<dbReference type="PANTHER" id="PTHR31932">
    <property type="entry name" value="TUBULIN POLYGLUTAMYLASE COMPLEX SUBUNIT 1"/>
    <property type="match status" value="1"/>
</dbReference>